<evidence type="ECO:0000313" key="2">
    <source>
        <dbReference type="Proteomes" id="UP001226762"/>
    </source>
</evidence>
<keyword evidence="2" id="KW-1185">Reference proteome</keyword>
<accession>A0AAE3WDI0</accession>
<organism evidence="1 2">
    <name type="scientific">Marimonas arenosa</name>
    <dbReference type="NCBI Taxonomy" id="1795305"/>
    <lineage>
        <taxon>Bacteria</taxon>
        <taxon>Pseudomonadati</taxon>
        <taxon>Pseudomonadota</taxon>
        <taxon>Alphaproteobacteria</taxon>
        <taxon>Rhodobacterales</taxon>
        <taxon>Paracoccaceae</taxon>
        <taxon>Marimonas</taxon>
    </lineage>
</organism>
<dbReference type="AlphaFoldDB" id="A0AAE3WDI0"/>
<name>A0AAE3WDI0_9RHOB</name>
<proteinExistence type="predicted"/>
<evidence type="ECO:0000313" key="1">
    <source>
        <dbReference type="EMBL" id="MDQ2091276.1"/>
    </source>
</evidence>
<comment type="caution">
    <text evidence="1">The sequence shown here is derived from an EMBL/GenBank/DDBJ whole genome shotgun (WGS) entry which is preliminary data.</text>
</comment>
<reference evidence="1" key="1">
    <citation type="submission" date="2022-07" db="EMBL/GenBank/DDBJ databases">
        <authorList>
            <person name="Otstavnykh N."/>
            <person name="Isaeva M."/>
            <person name="Bystritskaya E."/>
        </authorList>
    </citation>
    <scope>NUCLEOTIDE SEQUENCE</scope>
    <source>
        <strain evidence="1">KCTC 52189</strain>
    </source>
</reference>
<dbReference type="RefSeq" id="WP_306736572.1">
    <property type="nucleotide sequence ID" value="NZ_JANHAX010000005.1"/>
</dbReference>
<sequence>MSEFDIVILGKSLAKGISGGFVGAIGGRLFDAIFPADEVPTYFDEVYEHIRGIVHSEFTKAEIQRADDALNEVKRSMQYTYLPMLKRGDSRELLLAELSKNISSLRLVLETVQAPTDRRMLGAAIYILANSMVYAIAQEMAKVETLGPPSDDPASIQPELSGHLNEIRDTAKENGQFLNQTLGYLCAAVEKEFSKDGDIGEARVLRNGKVVQSYKIDPPLTFRNEAGIAAARSELDMVFHLEIEKAKRQDVFVRLGDPFQGDGAVVQWEYLAQHPLFGGDIRNPGTDRQDWQIHTYGQDRRFVKGQYWETAQGYKLEFHPEDGGLRILSPSGAEPEVLLPPHPEANELRLRADARIATYNRACEPLCWMHEHRGLPDPAAGAQGLLIRFILENDGNFDCWGDPEQGGAQQGPLFSLEIGGF</sequence>
<gene>
    <name evidence="1" type="ORF">NO357_15355</name>
</gene>
<reference evidence="1" key="2">
    <citation type="submission" date="2023-02" db="EMBL/GenBank/DDBJ databases">
        <title>'Rhodoalgimonas zhirmunskyi' gen. nov., isolated from a red alga.</title>
        <authorList>
            <person name="Nedashkovskaya O.I."/>
            <person name="Otstavnykh N.Y."/>
            <person name="Bystritskaya E.P."/>
            <person name="Balabanova L.A."/>
            <person name="Isaeva M.P."/>
        </authorList>
    </citation>
    <scope>NUCLEOTIDE SEQUENCE</scope>
    <source>
        <strain evidence="1">KCTC 52189</strain>
    </source>
</reference>
<dbReference type="EMBL" id="JANHAX010000005">
    <property type="protein sequence ID" value="MDQ2091276.1"/>
    <property type="molecule type" value="Genomic_DNA"/>
</dbReference>
<dbReference type="Proteomes" id="UP001226762">
    <property type="component" value="Unassembled WGS sequence"/>
</dbReference>
<protein>
    <submittedName>
        <fullName evidence="1">Uncharacterized protein</fullName>
    </submittedName>
</protein>